<dbReference type="NCBIfam" id="TIGR04123">
    <property type="entry name" value="P_estr_lig_assc"/>
    <property type="match status" value="1"/>
</dbReference>
<proteinExistence type="predicted"/>
<organism evidence="2 3">
    <name type="scientific">Opacimonas viscosa</name>
    <dbReference type="NCBI Taxonomy" id="2961944"/>
    <lineage>
        <taxon>Bacteria</taxon>
        <taxon>Pseudomonadati</taxon>
        <taxon>Pseudomonadota</taxon>
        <taxon>Gammaproteobacteria</taxon>
        <taxon>Alteromonadales</taxon>
        <taxon>Alteromonadaceae</taxon>
        <taxon>Opacimonas</taxon>
    </lineage>
</organism>
<dbReference type="GO" id="GO:0004519">
    <property type="term" value="F:endonuclease activity"/>
    <property type="evidence" value="ECO:0007669"/>
    <property type="project" value="UniProtKB-KW"/>
</dbReference>
<evidence type="ECO:0000313" key="2">
    <source>
        <dbReference type="EMBL" id="MCP3428155.1"/>
    </source>
</evidence>
<dbReference type="InterPro" id="IPR029052">
    <property type="entry name" value="Metallo-depent_PP-like"/>
</dbReference>
<keyword evidence="3" id="KW-1185">Reference proteome</keyword>
<keyword evidence="2" id="KW-0436">Ligase</keyword>
<protein>
    <submittedName>
        <fullName evidence="2">Ligase-associated DNA damage response endonuclease PdeM</fullName>
        <ecNumber evidence="2">3.1.-.-</ecNumber>
    </submittedName>
</protein>
<gene>
    <name evidence="2" type="primary">pdeM</name>
    <name evidence="2" type="ORF">NLF92_04260</name>
</gene>
<dbReference type="PANTHER" id="PTHR39323">
    <property type="entry name" value="BLR1149 PROTEIN"/>
    <property type="match status" value="1"/>
</dbReference>
<dbReference type="GO" id="GO:0016787">
    <property type="term" value="F:hydrolase activity"/>
    <property type="evidence" value="ECO:0007669"/>
    <property type="project" value="UniProtKB-KW"/>
</dbReference>
<dbReference type="RefSeq" id="WP_254099238.1">
    <property type="nucleotide sequence ID" value="NZ_JANATA010000005.1"/>
</dbReference>
<dbReference type="EMBL" id="JANATA010000005">
    <property type="protein sequence ID" value="MCP3428155.1"/>
    <property type="molecule type" value="Genomic_DNA"/>
</dbReference>
<reference evidence="2" key="1">
    <citation type="submission" date="2022-07" db="EMBL/GenBank/DDBJ databases">
        <title>Characterization of the Novel Bacterium Alteromonas immobilis LMIT006 and Alteromonas gregis LMIT007.</title>
        <authorList>
            <person name="Lin X."/>
        </authorList>
    </citation>
    <scope>NUCLEOTIDE SEQUENCE</scope>
    <source>
        <strain evidence="2">LMIT007</strain>
    </source>
</reference>
<comment type="caution">
    <text evidence="2">The sequence shown here is derived from an EMBL/GenBank/DDBJ whole genome shotgun (WGS) entry which is preliminary data.</text>
</comment>
<evidence type="ECO:0000259" key="1">
    <source>
        <dbReference type="Pfam" id="PF00149"/>
    </source>
</evidence>
<dbReference type="AlphaFoldDB" id="A0AA42BKW5"/>
<keyword evidence="2" id="KW-0540">Nuclease</keyword>
<dbReference type="PIRSF" id="PIRSF000887">
    <property type="entry name" value="Pesterase_MJ0037"/>
    <property type="match status" value="1"/>
</dbReference>
<accession>A0AA42BKW5</accession>
<dbReference type="InterPro" id="IPR004843">
    <property type="entry name" value="Calcineurin-like_PHP"/>
</dbReference>
<sequence length="247" mass="27811">MLTTTQPIHEAPSKVEQRISTQQATPFRFARQIWIADASGGLFWPKHKTLIVSDCHFEKGSFLKQFANPIPTYDTITTISRIAELMICYAPEHVVCLGDSFHDLHAGQRMLGKDIAALQGLIKQATKWTWILGNHDPEIPWHFGGDRQHHLVLDNIMLAHEPETAMGLEHADSEFQIIGHFHPKMSVTIKRHSMYGKCFVHDDTTLIMPGIGAFTGGLDVNESALDNVVAKPARKYVLTYQDKIYAL</sequence>
<keyword evidence="2" id="KW-0255">Endonuclease</keyword>
<dbReference type="InterPro" id="IPR026336">
    <property type="entry name" value="PdeM-like"/>
</dbReference>
<dbReference type="GO" id="GO:0016874">
    <property type="term" value="F:ligase activity"/>
    <property type="evidence" value="ECO:0007669"/>
    <property type="project" value="UniProtKB-KW"/>
</dbReference>
<evidence type="ECO:0000313" key="3">
    <source>
        <dbReference type="Proteomes" id="UP001165413"/>
    </source>
</evidence>
<keyword evidence="2" id="KW-0378">Hydrolase</keyword>
<dbReference type="PANTHER" id="PTHR39323:SF1">
    <property type="entry name" value="BLR1149 PROTEIN"/>
    <property type="match status" value="1"/>
</dbReference>
<dbReference type="Pfam" id="PF00149">
    <property type="entry name" value="Metallophos"/>
    <property type="match status" value="1"/>
</dbReference>
<dbReference type="Proteomes" id="UP001165413">
    <property type="component" value="Unassembled WGS sequence"/>
</dbReference>
<dbReference type="InterPro" id="IPR024173">
    <property type="entry name" value="Pesterase_MJ0037-like"/>
</dbReference>
<dbReference type="Gene3D" id="3.60.21.10">
    <property type="match status" value="1"/>
</dbReference>
<dbReference type="EC" id="3.1.-.-" evidence="2"/>
<name>A0AA42BKW5_9ALTE</name>
<feature type="domain" description="Calcineurin-like phosphoesterase" evidence="1">
    <location>
        <begin position="48"/>
        <end position="143"/>
    </location>
</feature>
<dbReference type="SUPFAM" id="SSF56300">
    <property type="entry name" value="Metallo-dependent phosphatases"/>
    <property type="match status" value="1"/>
</dbReference>